<keyword evidence="2" id="KW-0217">Developmental protein</keyword>
<keyword evidence="3" id="KW-1003">Cell membrane</keyword>
<evidence type="ECO:0000256" key="6">
    <source>
        <dbReference type="ARBA" id="ARBA00023306"/>
    </source>
</evidence>
<organism evidence="10 11">
    <name type="scientific">Morella rubra</name>
    <name type="common">Chinese bayberry</name>
    <dbReference type="NCBI Taxonomy" id="262757"/>
    <lineage>
        <taxon>Eukaryota</taxon>
        <taxon>Viridiplantae</taxon>
        <taxon>Streptophyta</taxon>
        <taxon>Embryophyta</taxon>
        <taxon>Tracheophyta</taxon>
        <taxon>Spermatophyta</taxon>
        <taxon>Magnoliopsida</taxon>
        <taxon>eudicotyledons</taxon>
        <taxon>Gunneridae</taxon>
        <taxon>Pentapetalae</taxon>
        <taxon>rosids</taxon>
        <taxon>fabids</taxon>
        <taxon>Fagales</taxon>
        <taxon>Myricaceae</taxon>
        <taxon>Morella</taxon>
    </lineage>
</organism>
<evidence type="ECO:0000256" key="3">
    <source>
        <dbReference type="ARBA" id="ARBA00022475"/>
    </source>
</evidence>
<feature type="region of interest" description="Disordered" evidence="8">
    <location>
        <begin position="51"/>
        <end position="211"/>
    </location>
</feature>
<dbReference type="PANTHER" id="PTHR31083">
    <property type="entry name" value="UPSTREAM OF FLC PROTEIN (DUF966)"/>
    <property type="match status" value="1"/>
</dbReference>
<evidence type="ECO:0000256" key="7">
    <source>
        <dbReference type="ARBA" id="ARBA00024211"/>
    </source>
</evidence>
<evidence type="ECO:0000313" key="10">
    <source>
        <dbReference type="EMBL" id="KAB1224883.1"/>
    </source>
</evidence>
<evidence type="ECO:0000256" key="2">
    <source>
        <dbReference type="ARBA" id="ARBA00022473"/>
    </source>
</evidence>
<feature type="region of interest" description="Disordered" evidence="8">
    <location>
        <begin position="245"/>
        <end position="356"/>
    </location>
</feature>
<evidence type="ECO:0000259" key="9">
    <source>
        <dbReference type="Pfam" id="PF06136"/>
    </source>
</evidence>
<dbReference type="AlphaFoldDB" id="A0A6A1WJ98"/>
<dbReference type="GO" id="GO:0051258">
    <property type="term" value="P:protein polymerization"/>
    <property type="evidence" value="ECO:0007669"/>
    <property type="project" value="UniProtKB-ARBA"/>
</dbReference>
<keyword evidence="11" id="KW-1185">Reference proteome</keyword>
<keyword evidence="6" id="KW-0131">Cell cycle</keyword>
<dbReference type="InterPro" id="IPR048351">
    <property type="entry name" value="SOK_DIX"/>
</dbReference>
<evidence type="ECO:0000256" key="4">
    <source>
        <dbReference type="ARBA" id="ARBA00022618"/>
    </source>
</evidence>
<feature type="compositionally biased region" description="Polar residues" evidence="8">
    <location>
        <begin position="192"/>
        <end position="211"/>
    </location>
</feature>
<feature type="compositionally biased region" description="Polar residues" evidence="8">
    <location>
        <begin position="339"/>
        <end position="350"/>
    </location>
</feature>
<dbReference type="GO" id="GO:0005886">
    <property type="term" value="C:plasma membrane"/>
    <property type="evidence" value="ECO:0007669"/>
    <property type="project" value="UniProtKB-SubCell"/>
</dbReference>
<dbReference type="EMBL" id="RXIC02000019">
    <property type="protein sequence ID" value="KAB1224883.1"/>
    <property type="molecule type" value="Genomic_DNA"/>
</dbReference>
<dbReference type="InterPro" id="IPR010369">
    <property type="entry name" value="SOK"/>
</dbReference>
<gene>
    <name evidence="10" type="ORF">CJ030_MR1G008843</name>
</gene>
<comment type="similarity">
    <text evidence="7">Belongs to the SOSEKI family.</text>
</comment>
<dbReference type="PANTHER" id="PTHR31083:SF5">
    <property type="entry name" value="PROTEIN SOSEKI 1"/>
    <property type="match status" value="1"/>
</dbReference>
<sequence>MPEAFAWSYKRRYKTGYVWQDLMDDDLMTPLSDNEYVLKGSEIVSASFEITDDRSYGESKPSIPKMQQPRDCEIESRGEDPNQQQPSSNETFETPSDSKTNTSTEFSSELIEESPLFGSERSTLTNDSMKLQEDQKHKQDEKFAKSSLCSQLLNKKNKKKSSDEGKLEKAGPQSAPYPQSSIPKPTFRKSESYSNGASIESPLNRSKSYSSGASSMLRNLISCGAVDTNDAVLVAIARANKTKYCDQKPDCNGEVGKGENSGGFANVYGTTWNPRHRDQQQQQQQQNAGKNYDGEDGSQKKKKQSEFSKQKAIPTAYKPMTWPNCSTGEGPTEKAPSKGSITSSHKNSTYDYFLTD</sequence>
<evidence type="ECO:0000256" key="8">
    <source>
        <dbReference type="SAM" id="MobiDB-lite"/>
    </source>
</evidence>
<comment type="subcellular location">
    <subcellularLocation>
        <location evidence="1">Cell membrane</location>
        <topology evidence="1">Peripheral membrane protein</topology>
        <orientation evidence="1">Cytoplasmic side</orientation>
    </subcellularLocation>
</comment>
<feature type="compositionally biased region" description="Low complexity" evidence="8">
    <location>
        <begin position="145"/>
        <end position="154"/>
    </location>
</feature>
<dbReference type="GO" id="GO:0051301">
    <property type="term" value="P:cell division"/>
    <property type="evidence" value="ECO:0007669"/>
    <property type="project" value="UniProtKB-KW"/>
</dbReference>
<feature type="domain" description="SOSEKI DIX-like" evidence="9">
    <location>
        <begin position="1"/>
        <end position="44"/>
    </location>
</feature>
<comment type="caution">
    <text evidence="10">The sequence shown here is derived from an EMBL/GenBank/DDBJ whole genome shotgun (WGS) entry which is preliminary data.</text>
</comment>
<evidence type="ECO:0000313" key="11">
    <source>
        <dbReference type="Proteomes" id="UP000516437"/>
    </source>
</evidence>
<feature type="compositionally biased region" description="Polar residues" evidence="8">
    <location>
        <begin position="120"/>
        <end position="129"/>
    </location>
</feature>
<feature type="compositionally biased region" description="Polar residues" evidence="8">
    <location>
        <begin position="81"/>
        <end position="107"/>
    </location>
</feature>
<evidence type="ECO:0000256" key="5">
    <source>
        <dbReference type="ARBA" id="ARBA00023136"/>
    </source>
</evidence>
<dbReference type="OrthoDB" id="1907705at2759"/>
<feature type="compositionally biased region" description="Basic and acidic residues" evidence="8">
    <location>
        <begin position="130"/>
        <end position="144"/>
    </location>
</feature>
<keyword evidence="5" id="KW-0472">Membrane</keyword>
<keyword evidence="4" id="KW-0132">Cell division</keyword>
<evidence type="ECO:0000256" key="1">
    <source>
        <dbReference type="ARBA" id="ARBA00004413"/>
    </source>
</evidence>
<reference evidence="10 11" key="1">
    <citation type="journal article" date="2019" name="Plant Biotechnol. J.">
        <title>The red bayberry genome and genetic basis of sex determination.</title>
        <authorList>
            <person name="Jia H.M."/>
            <person name="Jia H.J."/>
            <person name="Cai Q.L."/>
            <person name="Wang Y."/>
            <person name="Zhao H.B."/>
            <person name="Yang W.F."/>
            <person name="Wang G.Y."/>
            <person name="Li Y.H."/>
            <person name="Zhan D.L."/>
            <person name="Shen Y.T."/>
            <person name="Niu Q.F."/>
            <person name="Chang L."/>
            <person name="Qiu J."/>
            <person name="Zhao L."/>
            <person name="Xie H.B."/>
            <person name="Fu W.Y."/>
            <person name="Jin J."/>
            <person name="Li X.W."/>
            <person name="Jiao Y."/>
            <person name="Zhou C.C."/>
            <person name="Tu T."/>
            <person name="Chai C.Y."/>
            <person name="Gao J.L."/>
            <person name="Fan L.J."/>
            <person name="van de Weg E."/>
            <person name="Wang J.Y."/>
            <person name="Gao Z.S."/>
        </authorList>
    </citation>
    <scope>NUCLEOTIDE SEQUENCE [LARGE SCALE GENOMIC DNA]</scope>
    <source>
        <tissue evidence="10">Leaves</tissue>
    </source>
</reference>
<proteinExistence type="inferred from homology"/>
<dbReference type="Pfam" id="PF06136">
    <property type="entry name" value="SOK"/>
    <property type="match status" value="1"/>
</dbReference>
<dbReference type="Proteomes" id="UP000516437">
    <property type="component" value="Chromosome 1"/>
</dbReference>
<name>A0A6A1WJ98_9ROSI</name>
<protein>
    <submittedName>
        <fullName evidence="10">Protein UPSTREAM OF FLC</fullName>
    </submittedName>
</protein>
<feature type="compositionally biased region" description="Basic and acidic residues" evidence="8">
    <location>
        <begin position="160"/>
        <end position="169"/>
    </location>
</feature>
<feature type="compositionally biased region" description="Basic and acidic residues" evidence="8">
    <location>
        <begin position="68"/>
        <end position="80"/>
    </location>
</feature>
<accession>A0A6A1WJ98</accession>